<protein>
    <submittedName>
        <fullName evidence="14">Fiber</fullName>
    </submittedName>
</protein>
<dbReference type="Gene3D" id="6.20.10.20">
    <property type="match status" value="2"/>
</dbReference>
<organismHost>
    <name type="scientific">Homo sapiens</name>
    <name type="common">Human</name>
    <dbReference type="NCBI Taxonomy" id="9606"/>
</organismHost>
<dbReference type="Pfam" id="PF00608">
    <property type="entry name" value="Adeno_shaft"/>
    <property type="match status" value="6"/>
</dbReference>
<evidence type="ECO:0000256" key="10">
    <source>
        <dbReference type="ARBA" id="ARBA00023165"/>
    </source>
</evidence>
<dbReference type="InterPro" id="IPR008982">
    <property type="entry name" value="Adenovirus_pIV-like_att"/>
</dbReference>
<evidence type="ECO:0000256" key="5">
    <source>
        <dbReference type="ARBA" id="ARBA00022562"/>
    </source>
</evidence>
<keyword evidence="6" id="KW-0945">Host-virus interaction</keyword>
<dbReference type="GO" id="GO:0019028">
    <property type="term" value="C:viral capsid"/>
    <property type="evidence" value="ECO:0007669"/>
    <property type="project" value="UniProtKB-KW"/>
</dbReference>
<comment type="subcellular location">
    <subcellularLocation>
        <location evidence="1">Host nucleus</location>
    </subcellularLocation>
    <subcellularLocation>
        <location evidence="2">Virion</location>
    </subcellularLocation>
</comment>
<keyword evidence="10" id="KW-1233">Viral attachment to host adhesion receptor</keyword>
<dbReference type="GO" id="GO:0046718">
    <property type="term" value="P:symbiont entry into host cell"/>
    <property type="evidence" value="ECO:0007669"/>
    <property type="project" value="UniProtKB-KW"/>
</dbReference>
<evidence type="ECO:0000313" key="14">
    <source>
        <dbReference type="EMBL" id="AZI15442.1"/>
    </source>
</evidence>
<dbReference type="SUPFAM" id="SSF49835">
    <property type="entry name" value="Virus attachment protein globular domain"/>
    <property type="match status" value="1"/>
</dbReference>
<dbReference type="InterPro" id="IPR009013">
    <property type="entry name" value="Attachment_protein_shaft_sf"/>
</dbReference>
<keyword evidence="4" id="KW-0167">Capsid protein</keyword>
<keyword evidence="8" id="KW-0946">Virion</keyword>
<feature type="region of interest" description="Disordered" evidence="12">
    <location>
        <begin position="1"/>
        <end position="23"/>
    </location>
</feature>
<evidence type="ECO:0000256" key="12">
    <source>
        <dbReference type="SAM" id="MobiDB-lite"/>
    </source>
</evidence>
<evidence type="ECO:0000256" key="6">
    <source>
        <dbReference type="ARBA" id="ARBA00022581"/>
    </source>
</evidence>
<keyword evidence="5" id="KW-1048">Host nucleus</keyword>
<dbReference type="SUPFAM" id="SSF51225">
    <property type="entry name" value="Fibre shaft of virus attachment proteins"/>
    <property type="match status" value="5"/>
</dbReference>
<evidence type="ECO:0000256" key="1">
    <source>
        <dbReference type="ARBA" id="ARBA00004147"/>
    </source>
</evidence>
<dbReference type="InterPro" id="IPR000931">
    <property type="entry name" value="Adeno_fibre"/>
</dbReference>
<dbReference type="Gene3D" id="2.60.90.10">
    <property type="entry name" value="Adenovirus pIV-related, attachment domain"/>
    <property type="match status" value="1"/>
</dbReference>
<dbReference type="Proteomes" id="UP000319239">
    <property type="component" value="Segment"/>
</dbReference>
<proteinExistence type="inferred from homology"/>
<dbReference type="GO" id="GO:0042025">
    <property type="term" value="C:host cell nucleus"/>
    <property type="evidence" value="ECO:0007669"/>
    <property type="project" value="UniProtKB-SubCell"/>
</dbReference>
<keyword evidence="7" id="KW-1161">Viral attachment to host cell</keyword>
<evidence type="ECO:0000256" key="4">
    <source>
        <dbReference type="ARBA" id="ARBA00022561"/>
    </source>
</evidence>
<evidence type="ECO:0000256" key="7">
    <source>
        <dbReference type="ARBA" id="ARBA00022804"/>
    </source>
</evidence>
<name>A0A3G8W6E1_ADE12</name>
<feature type="domain" description="Adenoviral fibre protein knob" evidence="13">
    <location>
        <begin position="405"/>
        <end position="587"/>
    </location>
</feature>
<evidence type="ECO:0000256" key="3">
    <source>
        <dbReference type="ARBA" id="ARBA00006685"/>
    </source>
</evidence>
<dbReference type="PRINTS" id="PR00307">
    <property type="entry name" value="ADENOVSFIBRE"/>
</dbReference>
<dbReference type="Pfam" id="PF00541">
    <property type="entry name" value="Adeno_knob"/>
    <property type="match status" value="1"/>
</dbReference>
<evidence type="ECO:0000256" key="8">
    <source>
        <dbReference type="ARBA" id="ARBA00022844"/>
    </source>
</evidence>
<evidence type="ECO:0000256" key="9">
    <source>
        <dbReference type="ARBA" id="ARBA00022921"/>
    </source>
</evidence>
<evidence type="ECO:0000259" key="13">
    <source>
        <dbReference type="Pfam" id="PF00541"/>
    </source>
</evidence>
<sequence>MKRSRTQYAEETEENDDFNPVYPFDPFDTSDVPFVTPPFISSNGLQEKPPGVLALNYKNPIVTENGTLTLKLGDGIKLNAQGQLTASNNINVLEPLTNTSQGLKLSWSAPLGVKASALTLNTRAPLTTTDESLALITAPPITVESSRLGLATIAPLSLDGGGNLGLNLSAPLDVSNNDLHLTTETPLVVNSSGALSIATADPISVRNNALTLLTADPLMVSSNGLGISVTSPITVINGSLALSTTAPLNSTGSTLSLSVANPLTISGNTLTVSTGNGLQVSGSQLVTRIGDGLTFDNGVMKVNVAGGMRTSGGRIILDVDYPFDASNNLSLRRGLGLIYNQSTNWNLTTDISTEKGLMFSGNKIALNAGQGLTFNNGQLRVKLGAGLTFDSNNNIALGSSSSTPYDPLTLWTTPDPPPNCSLIQELDAKLTLCLTKNGSIVNGIVSLVGVKGSLLNIQSTTTTVGVHLVFDQQGRLNTSTPTALVPQASWGYRQGQSVSTDAVTNGLGFMPNVSAYPRPNASEAKSQMVSVTYLQGDTSKPITMKVAFNGITSLNGYSLTFMWSGLSNYINQPFSTPSCSFSYITQE</sequence>
<reference evidence="14" key="1">
    <citation type="submission" date="2016-09" db="EMBL/GenBank/DDBJ databases">
        <title>A new generic human adenovirus multigene typing system reveals a high ratio of recombinant strains and possible new types in a collection of Swedish isolates.</title>
        <authorList>
            <person name="Kajan G.L."/>
            <person name="Lipiec A."/>
            <person name="Bartha D."/>
            <person name="Allard A."/>
            <person name="Arnberg N."/>
        </authorList>
    </citation>
    <scope>NUCLEOTIDE SEQUENCE [LARGE SCALE GENOMIC DNA]</scope>
    <source>
        <strain evidence="14">GyK010</strain>
    </source>
</reference>
<keyword evidence="9" id="KW-0426">Late protein</keyword>
<keyword evidence="11" id="KW-1160">Virus entry into host cell</keyword>
<dbReference type="GO" id="GO:0098671">
    <property type="term" value="P:adhesion receptor-mediated virion attachment to host cell"/>
    <property type="evidence" value="ECO:0007669"/>
    <property type="project" value="UniProtKB-KW"/>
</dbReference>
<dbReference type="GO" id="GO:0007155">
    <property type="term" value="P:cell adhesion"/>
    <property type="evidence" value="ECO:0007669"/>
    <property type="project" value="InterPro"/>
</dbReference>
<evidence type="ECO:0000256" key="2">
    <source>
        <dbReference type="ARBA" id="ARBA00004328"/>
    </source>
</evidence>
<comment type="similarity">
    <text evidence="3">Belongs to the adenoviridae fiber family.</text>
</comment>
<dbReference type="InterPro" id="IPR000978">
    <property type="entry name" value="Adeno_fibre_knob"/>
</dbReference>
<dbReference type="Gene3D" id="2.10.25.20">
    <property type="entry name" value="reovirus attachment protein sigma1, domain 1"/>
    <property type="match status" value="1"/>
</dbReference>
<organism evidence="14">
    <name type="scientific">Human adenovirus A serotype 12</name>
    <name type="common">HAdV-12</name>
    <name type="synonym">Human adenovirus 12</name>
    <dbReference type="NCBI Taxonomy" id="28282"/>
    <lineage>
        <taxon>Viruses</taxon>
        <taxon>Varidnaviria</taxon>
        <taxon>Bamfordvirae</taxon>
        <taxon>Preplasmiviricota</taxon>
        <taxon>Polisuviricotina</taxon>
        <taxon>Pharingeaviricetes</taxon>
        <taxon>Rowavirales</taxon>
        <taxon>Adenoviridae</taxon>
        <taxon>Mastadenovirus</taxon>
        <taxon>Mastadenovirus adami</taxon>
        <taxon>Human mastadenovirus A</taxon>
    </lineage>
</organism>
<dbReference type="EMBL" id="KX868289">
    <property type="protein sequence ID" value="AZI15442.1"/>
    <property type="molecule type" value="Genomic_DNA"/>
</dbReference>
<evidence type="ECO:0000256" key="11">
    <source>
        <dbReference type="ARBA" id="ARBA00023296"/>
    </source>
</evidence>
<dbReference type="InterPro" id="IPR000939">
    <property type="entry name" value="Adenobir_fibre_prot_rpt/shaft"/>
</dbReference>
<accession>A0A3G8W6E1</accession>